<comment type="caution">
    <text evidence="2">The sequence shown here is derived from an EMBL/GenBank/DDBJ whole genome shotgun (WGS) entry which is preliminary data.</text>
</comment>
<gene>
    <name evidence="2" type="ORF">MNOR_LOCUS16129</name>
</gene>
<feature type="non-terminal residue" evidence="2">
    <location>
        <position position="1"/>
    </location>
</feature>
<proteinExistence type="predicted"/>
<dbReference type="Proteomes" id="UP001497623">
    <property type="component" value="Unassembled WGS sequence"/>
</dbReference>
<sequence length="592" mass="66854">RLESTREEPDESLEEDQQHLLPNSTKDTFATRSQGNHLLSVPQCKGISAESYKQKNADTSVESKTLIGGSNSICLENEVPHGGVYVGGAEEEDSQTQISNGVVQADIELHNHIEEEIKNDTIDSGITIDFSNYMDTDIELIEKINYARIVIRDSFQKENIETKNKENVSDCNPTDSLNDIEKNKILQKSKMLSSFEKSPSIEDSYNHNLFNTQINQTLKTLNQNTEKLDQKKCVGKYFGEEICHKFSCERCKGGKSIGNSNNNSNGLKNCDDCEIYTGPLKSELHKESNGDSYDETLTISTSENESNEIQCKIISEQPNTSVSPEGSPICSKVHNSNQLAMNNYMRMPYHMSNQNAICQQEHSIANTDSFTHERIKAQCSNIPPHNDYLIGNQSIDNNQKDKTCDSKLYKTMSPSRRSSIGESDVDVYGHKVSLSVHEKRRRKGTLNIESEVKYDVTEFNLDKIFEEGTKALLESEDLKRKTCTVMSERSIETDRVKQQLEQFSESHQQIKKYKQVSNSRLTESNKSISSNSMLNSNPQKEEIDFKCTQSGLSENIQLESSGELCSISDSSVFTCQYYALDMESEWNESTLV</sequence>
<evidence type="ECO:0000256" key="1">
    <source>
        <dbReference type="SAM" id="MobiDB-lite"/>
    </source>
</evidence>
<dbReference type="EMBL" id="CAXKWB010010434">
    <property type="protein sequence ID" value="CAL4097972.1"/>
    <property type="molecule type" value="Genomic_DNA"/>
</dbReference>
<evidence type="ECO:0000313" key="3">
    <source>
        <dbReference type="Proteomes" id="UP001497623"/>
    </source>
</evidence>
<feature type="compositionally biased region" description="Polar residues" evidence="1">
    <location>
        <begin position="20"/>
        <end position="35"/>
    </location>
</feature>
<reference evidence="2 3" key="1">
    <citation type="submission" date="2024-05" db="EMBL/GenBank/DDBJ databases">
        <authorList>
            <person name="Wallberg A."/>
        </authorList>
    </citation>
    <scope>NUCLEOTIDE SEQUENCE [LARGE SCALE GENOMIC DNA]</scope>
</reference>
<name>A0AAV2QWN8_MEGNR</name>
<feature type="region of interest" description="Disordered" evidence="1">
    <location>
        <begin position="1"/>
        <end position="35"/>
    </location>
</feature>
<keyword evidence="3" id="KW-1185">Reference proteome</keyword>
<dbReference type="AlphaFoldDB" id="A0AAV2QWN8"/>
<organism evidence="2 3">
    <name type="scientific">Meganyctiphanes norvegica</name>
    <name type="common">Northern krill</name>
    <name type="synonym">Thysanopoda norvegica</name>
    <dbReference type="NCBI Taxonomy" id="48144"/>
    <lineage>
        <taxon>Eukaryota</taxon>
        <taxon>Metazoa</taxon>
        <taxon>Ecdysozoa</taxon>
        <taxon>Arthropoda</taxon>
        <taxon>Crustacea</taxon>
        <taxon>Multicrustacea</taxon>
        <taxon>Malacostraca</taxon>
        <taxon>Eumalacostraca</taxon>
        <taxon>Eucarida</taxon>
        <taxon>Euphausiacea</taxon>
        <taxon>Euphausiidae</taxon>
        <taxon>Meganyctiphanes</taxon>
    </lineage>
</organism>
<accession>A0AAV2QWN8</accession>
<protein>
    <submittedName>
        <fullName evidence="2">Uncharacterized protein</fullName>
    </submittedName>
</protein>
<evidence type="ECO:0000313" key="2">
    <source>
        <dbReference type="EMBL" id="CAL4097972.1"/>
    </source>
</evidence>